<dbReference type="PANTHER" id="PTHR14256:SF1">
    <property type="entry name" value="GEO09626P1"/>
    <property type="match status" value="1"/>
</dbReference>
<keyword evidence="1" id="KW-0812">Transmembrane</keyword>
<sequence length="82" mass="9457">MMQGLSFSSLRKHTALIPLFVCVGAGCVGSLFYLARLGFRNPEVSWNKRGDQEPWNEYTDKQYKFFSPNLDYKKMDSPAPKF</sequence>
<organism evidence="2">
    <name type="scientific">Panstrongylus lignarius</name>
    <dbReference type="NCBI Taxonomy" id="156445"/>
    <lineage>
        <taxon>Eukaryota</taxon>
        <taxon>Metazoa</taxon>
        <taxon>Ecdysozoa</taxon>
        <taxon>Arthropoda</taxon>
        <taxon>Hexapoda</taxon>
        <taxon>Insecta</taxon>
        <taxon>Pterygota</taxon>
        <taxon>Neoptera</taxon>
        <taxon>Paraneoptera</taxon>
        <taxon>Hemiptera</taxon>
        <taxon>Heteroptera</taxon>
        <taxon>Panheteroptera</taxon>
        <taxon>Cimicomorpha</taxon>
        <taxon>Reduviidae</taxon>
        <taxon>Triatominae</taxon>
        <taxon>Panstrongylus</taxon>
    </lineage>
</organism>
<evidence type="ECO:0000313" key="2">
    <source>
        <dbReference type="EMBL" id="JAW15481.1"/>
    </source>
</evidence>
<dbReference type="EMBL" id="GFTR01000945">
    <property type="protein sequence ID" value="JAW15481.1"/>
    <property type="molecule type" value="Transcribed_RNA"/>
</dbReference>
<keyword evidence="1" id="KW-0472">Membrane</keyword>
<dbReference type="AlphaFoldDB" id="A0A224Y4N4"/>
<keyword evidence="1" id="KW-1133">Transmembrane helix</keyword>
<proteinExistence type="predicted"/>
<feature type="transmembrane region" description="Helical" evidence="1">
    <location>
        <begin position="15"/>
        <end position="39"/>
    </location>
</feature>
<name>A0A224Y4N4_9HEMI</name>
<evidence type="ECO:0000256" key="1">
    <source>
        <dbReference type="SAM" id="Phobius"/>
    </source>
</evidence>
<reference evidence="2" key="1">
    <citation type="journal article" date="2018" name="PLoS Negl. Trop. Dis.">
        <title>An insight into the salivary gland and fat body transcriptome of Panstrongylus lignarius (Hemiptera: Heteroptera), the main vector of Chagas disease in Peru.</title>
        <authorList>
            <person name="Nevoa J.C."/>
            <person name="Mendes M.T."/>
            <person name="da Silva M.V."/>
            <person name="Soares S.C."/>
            <person name="Oliveira C.J.F."/>
            <person name="Ribeiro J.M.C."/>
        </authorList>
    </citation>
    <scope>NUCLEOTIDE SEQUENCE</scope>
</reference>
<dbReference type="PANTHER" id="PTHR14256">
    <property type="entry name" value="NADH-UBIQUINONE OXIDOREDUCTASE MLRQ SUBUNIT"/>
    <property type="match status" value="1"/>
</dbReference>
<dbReference type="InterPro" id="IPR010530">
    <property type="entry name" value="B12D"/>
</dbReference>
<protein>
    <submittedName>
        <fullName evidence="2">Putative conserved secreted protein</fullName>
    </submittedName>
</protein>
<accession>A0A224Y4N4</accession>
<dbReference type="Pfam" id="PF06522">
    <property type="entry name" value="B12D"/>
    <property type="match status" value="1"/>
</dbReference>